<dbReference type="EMBL" id="JAFGIX010000003">
    <property type="protein sequence ID" value="MBN1571729.1"/>
    <property type="molecule type" value="Genomic_DNA"/>
</dbReference>
<evidence type="ECO:0000313" key="1">
    <source>
        <dbReference type="EMBL" id="MBN1571729.1"/>
    </source>
</evidence>
<evidence type="ECO:0000313" key="2">
    <source>
        <dbReference type="Proteomes" id="UP000809273"/>
    </source>
</evidence>
<dbReference type="Proteomes" id="UP000809273">
    <property type="component" value="Unassembled WGS sequence"/>
</dbReference>
<reference evidence="1" key="1">
    <citation type="journal article" date="2021" name="Environ. Microbiol.">
        <title>Genomic characterization of three novel Desulfobacterota classes expand the metabolic and phylogenetic diversity of the phylum.</title>
        <authorList>
            <person name="Murphy C.L."/>
            <person name="Biggerstaff J."/>
            <person name="Eichhorn A."/>
            <person name="Ewing E."/>
            <person name="Shahan R."/>
            <person name="Soriano D."/>
            <person name="Stewart S."/>
            <person name="VanMol K."/>
            <person name="Walker R."/>
            <person name="Walters P."/>
            <person name="Elshahed M.S."/>
            <person name="Youssef N.H."/>
        </authorList>
    </citation>
    <scope>NUCLEOTIDE SEQUENCE</scope>
    <source>
        <strain evidence="1">Zod_Metabat.24</strain>
    </source>
</reference>
<proteinExistence type="predicted"/>
<comment type="caution">
    <text evidence="1">The sequence shown here is derived from an EMBL/GenBank/DDBJ whole genome shotgun (WGS) entry which is preliminary data.</text>
</comment>
<reference evidence="1" key="2">
    <citation type="submission" date="2021-01" db="EMBL/GenBank/DDBJ databases">
        <authorList>
            <person name="Hahn C.R."/>
            <person name="Youssef N.H."/>
            <person name="Elshahed M."/>
        </authorList>
    </citation>
    <scope>NUCLEOTIDE SEQUENCE</scope>
    <source>
        <strain evidence="1">Zod_Metabat.24</strain>
    </source>
</reference>
<organism evidence="1 2">
    <name type="scientific">Candidatus Zymogenus saltonus</name>
    <dbReference type="NCBI Taxonomy" id="2844893"/>
    <lineage>
        <taxon>Bacteria</taxon>
        <taxon>Deltaproteobacteria</taxon>
        <taxon>Candidatus Zymogenia</taxon>
        <taxon>Candidatus Zymogeniales</taxon>
        <taxon>Candidatus Zymogenaceae</taxon>
        <taxon>Candidatus Zymogenus</taxon>
    </lineage>
</organism>
<sequence length="142" mass="15845">MSLCRRFVFVLLVASVFFVVSGLDARAEWNGIVPNVTTKSQVLSMLGEPSLDSGLVMIYDGQKSPEDTKGVAIFLVNDIVVMVRIIPGKQLTMKWVSVKFGDPKQVSVKNPELEEHVFDSESGKVIVIFTKRNKTPIRIDYL</sequence>
<dbReference type="AlphaFoldDB" id="A0A9D8PKR2"/>
<name>A0A9D8PKR2_9DELT</name>
<gene>
    <name evidence="1" type="ORF">JW984_00860</name>
</gene>
<protein>
    <submittedName>
        <fullName evidence="1">Uncharacterized protein</fullName>
    </submittedName>
</protein>
<accession>A0A9D8PKR2</accession>